<comment type="caution">
    <text evidence="2">The sequence shown here is derived from an EMBL/GenBank/DDBJ whole genome shotgun (WGS) entry which is preliminary data.</text>
</comment>
<keyword evidence="3" id="KW-1185">Reference proteome</keyword>
<protein>
    <submittedName>
        <fullName evidence="2">Uncharacterized protein</fullName>
    </submittedName>
</protein>
<organism evidence="2 3">
    <name type="scientific">Fusarium avenaceum</name>
    <dbReference type="NCBI Taxonomy" id="40199"/>
    <lineage>
        <taxon>Eukaryota</taxon>
        <taxon>Fungi</taxon>
        <taxon>Dikarya</taxon>
        <taxon>Ascomycota</taxon>
        <taxon>Pezizomycotina</taxon>
        <taxon>Sordariomycetes</taxon>
        <taxon>Hypocreomycetidae</taxon>
        <taxon>Hypocreales</taxon>
        <taxon>Nectriaceae</taxon>
        <taxon>Fusarium</taxon>
        <taxon>Fusarium tricinctum species complex</taxon>
    </lineage>
</organism>
<evidence type="ECO:0000313" key="3">
    <source>
        <dbReference type="Proteomes" id="UP000782241"/>
    </source>
</evidence>
<reference evidence="2" key="1">
    <citation type="submission" date="2021-04" db="EMBL/GenBank/DDBJ databases">
        <title>Draft genome of Fusarium avenaceum strain F156N33, isolated from an atmospheric sample in Virginia.</title>
        <authorList>
            <person name="Yang S."/>
            <person name="Vinatzer B.A."/>
            <person name="Coleman J."/>
        </authorList>
    </citation>
    <scope>NUCLEOTIDE SEQUENCE</scope>
    <source>
        <strain evidence="2">F156N33</strain>
    </source>
</reference>
<evidence type="ECO:0000313" key="2">
    <source>
        <dbReference type="EMBL" id="KAG5664704.1"/>
    </source>
</evidence>
<dbReference type="InterPro" id="IPR039965">
    <property type="entry name" value="C3H7.08c"/>
</dbReference>
<accession>A0A9P7H9R2</accession>
<dbReference type="PANTHER" id="PTHR40466">
    <property type="entry name" value="EXPRESSED PROTEIN"/>
    <property type="match status" value="1"/>
</dbReference>
<name>A0A9P7H9R2_9HYPO</name>
<proteinExistence type="predicted"/>
<dbReference type="Proteomes" id="UP000782241">
    <property type="component" value="Unassembled WGS sequence"/>
</dbReference>
<dbReference type="EMBL" id="JAGPUO010000002">
    <property type="protein sequence ID" value="KAG5664704.1"/>
    <property type="molecule type" value="Genomic_DNA"/>
</dbReference>
<dbReference type="AlphaFoldDB" id="A0A9P7H9R2"/>
<evidence type="ECO:0000256" key="1">
    <source>
        <dbReference type="SAM" id="MobiDB-lite"/>
    </source>
</evidence>
<feature type="region of interest" description="Disordered" evidence="1">
    <location>
        <begin position="188"/>
        <end position="227"/>
    </location>
</feature>
<dbReference type="PANTHER" id="PTHR40466:SF1">
    <property type="entry name" value="FUNGAL PROTEIN"/>
    <property type="match status" value="1"/>
</dbReference>
<gene>
    <name evidence="2" type="ORF">KAF25_008438</name>
</gene>
<sequence>MRPVELSTLPLLACTPERYVLFRNDWLGHGPREDAPVRAVSGREPKSVLRGRLIRFFCASGSSPSSLAMSVIREDMMLGGLGAKERETGGAENPSSSVFVAMALLSNVVVDSRPPRDGLITPQKTTVTMASRISRRFLSTTARRFQEHQKAELKKESRRNPEILILGGVMVCALGGAGYYLGRSPTGATSESPVSIATHPWESGSSSSGKYQYHPGGDPNQAPKDAPSALNVVVVPNVTLPAELHDKYNKWGKDGYP</sequence>